<dbReference type="Proteomes" id="UP001431656">
    <property type="component" value="Chromosome"/>
</dbReference>
<keyword evidence="9 11" id="KW-0472">Membrane</keyword>
<keyword evidence="7 14" id="KW-0067">ATP-binding</keyword>
<dbReference type="SUPFAM" id="SSF52540">
    <property type="entry name" value="P-loop containing nucleoside triphosphate hydrolases"/>
    <property type="match status" value="1"/>
</dbReference>
<keyword evidence="2" id="KW-0813">Transport</keyword>
<name>A0AAN0MFF4_9ACTN</name>
<dbReference type="PROSITE" id="PS00211">
    <property type="entry name" value="ABC_TRANSPORTER_1"/>
    <property type="match status" value="1"/>
</dbReference>
<dbReference type="GO" id="GO:0005524">
    <property type="term" value="F:ATP binding"/>
    <property type="evidence" value="ECO:0007669"/>
    <property type="project" value="UniProtKB-KW"/>
</dbReference>
<evidence type="ECO:0000256" key="10">
    <source>
        <dbReference type="ARBA" id="ARBA00023455"/>
    </source>
</evidence>
<evidence type="ECO:0000256" key="1">
    <source>
        <dbReference type="ARBA" id="ARBA00004429"/>
    </source>
</evidence>
<feature type="domain" description="ABC transmembrane type-1" evidence="13">
    <location>
        <begin position="45"/>
        <end position="329"/>
    </location>
</feature>
<evidence type="ECO:0000256" key="3">
    <source>
        <dbReference type="ARBA" id="ARBA00022475"/>
    </source>
</evidence>
<keyword evidence="15" id="KW-1185">Reference proteome</keyword>
<dbReference type="GO" id="GO:0015421">
    <property type="term" value="F:ABC-type oligopeptide transporter activity"/>
    <property type="evidence" value="ECO:0007669"/>
    <property type="project" value="TreeGrafter"/>
</dbReference>
<dbReference type="InterPro" id="IPR003593">
    <property type="entry name" value="AAA+_ATPase"/>
</dbReference>
<comment type="similarity">
    <text evidence="10">Belongs to the ABC transporter superfamily. Siderophore-Fe(3+) uptake transporter (SIUT) (TC 3.A.1.21) family.</text>
</comment>
<evidence type="ECO:0000256" key="4">
    <source>
        <dbReference type="ARBA" id="ARBA00022519"/>
    </source>
</evidence>
<dbReference type="FunFam" id="3.40.50.300:FF:000221">
    <property type="entry name" value="Multidrug ABC transporter ATP-binding protein"/>
    <property type="match status" value="1"/>
</dbReference>
<dbReference type="InterPro" id="IPR039421">
    <property type="entry name" value="Type_1_exporter"/>
</dbReference>
<dbReference type="PROSITE" id="PS50893">
    <property type="entry name" value="ABC_TRANSPORTER_2"/>
    <property type="match status" value="1"/>
</dbReference>
<keyword evidence="5 11" id="KW-0812">Transmembrane</keyword>
<dbReference type="EMBL" id="AP028056">
    <property type="protein sequence ID" value="BEH01344.1"/>
    <property type="molecule type" value="Genomic_DNA"/>
</dbReference>
<evidence type="ECO:0000256" key="5">
    <source>
        <dbReference type="ARBA" id="ARBA00022692"/>
    </source>
</evidence>
<dbReference type="Pfam" id="PF00005">
    <property type="entry name" value="ABC_tran"/>
    <property type="match status" value="1"/>
</dbReference>
<dbReference type="GO" id="GO:0005886">
    <property type="term" value="C:plasma membrane"/>
    <property type="evidence" value="ECO:0007669"/>
    <property type="project" value="UniProtKB-SubCell"/>
</dbReference>
<evidence type="ECO:0000256" key="8">
    <source>
        <dbReference type="ARBA" id="ARBA00022989"/>
    </source>
</evidence>
<dbReference type="InterPro" id="IPR011527">
    <property type="entry name" value="ABC1_TM_dom"/>
</dbReference>
<gene>
    <name evidence="14" type="ORF">brsh051_06250</name>
</gene>
<dbReference type="RefSeq" id="WP_286267479.1">
    <property type="nucleotide sequence ID" value="NZ_AP028056.1"/>
</dbReference>
<evidence type="ECO:0000256" key="2">
    <source>
        <dbReference type="ARBA" id="ARBA00022448"/>
    </source>
</evidence>
<dbReference type="InterPro" id="IPR027417">
    <property type="entry name" value="P-loop_NTPase"/>
</dbReference>
<evidence type="ECO:0000259" key="12">
    <source>
        <dbReference type="PROSITE" id="PS50893"/>
    </source>
</evidence>
<dbReference type="AlphaFoldDB" id="A0AAN0MFF4"/>
<dbReference type="InterPro" id="IPR036640">
    <property type="entry name" value="ABC1_TM_sf"/>
</dbReference>
<keyword evidence="8 11" id="KW-1133">Transmembrane helix</keyword>
<protein>
    <submittedName>
        <fullName evidence="14">ABC transporter ATP-binding protein</fullName>
    </submittedName>
</protein>
<evidence type="ECO:0000256" key="9">
    <source>
        <dbReference type="ARBA" id="ARBA00023136"/>
    </source>
</evidence>
<evidence type="ECO:0000256" key="6">
    <source>
        <dbReference type="ARBA" id="ARBA00022741"/>
    </source>
</evidence>
<evidence type="ECO:0000256" key="7">
    <source>
        <dbReference type="ARBA" id="ARBA00022840"/>
    </source>
</evidence>
<evidence type="ECO:0000259" key="13">
    <source>
        <dbReference type="PROSITE" id="PS50929"/>
    </source>
</evidence>
<feature type="transmembrane region" description="Helical" evidence="11">
    <location>
        <begin position="42"/>
        <end position="60"/>
    </location>
</feature>
<keyword evidence="3" id="KW-1003">Cell membrane</keyword>
<dbReference type="PROSITE" id="PS50929">
    <property type="entry name" value="ABC_TM1F"/>
    <property type="match status" value="1"/>
</dbReference>
<feature type="domain" description="ABC transporter" evidence="12">
    <location>
        <begin position="365"/>
        <end position="600"/>
    </location>
</feature>
<feature type="transmembrane region" description="Helical" evidence="11">
    <location>
        <begin position="271"/>
        <end position="293"/>
    </location>
</feature>
<dbReference type="InterPro" id="IPR017871">
    <property type="entry name" value="ABC_transporter-like_CS"/>
</dbReference>
<dbReference type="KEGG" id="broo:brsh051_06250"/>
<dbReference type="InterPro" id="IPR003439">
    <property type="entry name" value="ABC_transporter-like_ATP-bd"/>
</dbReference>
<evidence type="ECO:0000256" key="11">
    <source>
        <dbReference type="SAM" id="Phobius"/>
    </source>
</evidence>
<keyword evidence="6" id="KW-0547">Nucleotide-binding</keyword>
<comment type="subcellular location">
    <subcellularLocation>
        <location evidence="1">Cell inner membrane</location>
        <topology evidence="1">Multi-pass membrane protein</topology>
    </subcellularLocation>
</comment>
<dbReference type="SMART" id="SM00382">
    <property type="entry name" value="AAA"/>
    <property type="match status" value="1"/>
</dbReference>
<evidence type="ECO:0000313" key="15">
    <source>
        <dbReference type="Proteomes" id="UP001431656"/>
    </source>
</evidence>
<proteinExistence type="inferred from homology"/>
<dbReference type="Gene3D" id="3.40.50.300">
    <property type="entry name" value="P-loop containing nucleotide triphosphate hydrolases"/>
    <property type="match status" value="1"/>
</dbReference>
<feature type="transmembrane region" description="Helical" evidence="11">
    <location>
        <begin position="80"/>
        <end position="105"/>
    </location>
</feature>
<reference evidence="14" key="1">
    <citation type="journal article" date="2024" name="Int. J. Syst. Evol. Microbiol.">
        <title>Brooklawnia propionicigenes sp. nov., a facultatively anaerobic, propionate-producing bacterium isolated from a methanogenic reactor treating waste from cattle farms.</title>
        <authorList>
            <person name="Akita Y."/>
            <person name="Ueki A."/>
            <person name="Tonouchi A."/>
            <person name="Sugawara Y."/>
            <person name="Honma S."/>
            <person name="Kaku N."/>
            <person name="Ueki K."/>
        </authorList>
    </citation>
    <scope>NUCLEOTIDE SEQUENCE</scope>
    <source>
        <strain evidence="14">SH051</strain>
    </source>
</reference>
<accession>A0AAN0MFF4</accession>
<keyword evidence="4" id="KW-0997">Cell inner membrane</keyword>
<sequence>MADQSRMSAYGPQRIDPADKAQLAESPVRWQRIARLFAPQRWRLLLLLGIIVVISAVGMGQPFLLRAVIDDALPNRDTHLLVVLVAAMIGIAVVTAIGGVWQTWLASAIGERVMHNLRVDVFANIQRQSIDFFKRTRAGEIQSRLVNDVAGLQSVLTTTATSVASNLTTAVATAIAMVALDWRLSLISLIILPPAIWGTRKVALVRRDLTRARQQAMSRLHNEVDESLSVSGALLSKTLGIADRRTESFSAVSATLIDLDMRSQLAGRWRMATMSIIFAALPAIIYLAAGFGPVDGRLTIGTVVAFTALQSQIFRPIMGLLNIGAQWVASMALLSRIFQYLDLVPQVAAPADPVRVDPDRLRGEIRYEHVSYVYPDADRPALDDIDLTIPAGSSVGLAGSTGSGKSTAASLLSRLADPTEGRITIDGIDLRDFDPTTLASIVGVVTQETYLVHDSLRGNLLLAKPEATQAELWGALEAARIADVVRSLPDGLDTVVGARGHRFSGGERQRIAVARTLLRNPRVLILDEATSALDTNTEHELQAALDHLASGRTTLTIAHRLSTIREADQIVVLDHGRIAERGTHEELLALGGRYAELDGGYAVGVNAA</sequence>
<evidence type="ECO:0000313" key="14">
    <source>
        <dbReference type="EMBL" id="BEH01344.1"/>
    </source>
</evidence>
<dbReference type="SUPFAM" id="SSF90123">
    <property type="entry name" value="ABC transporter transmembrane region"/>
    <property type="match status" value="1"/>
</dbReference>
<dbReference type="PANTHER" id="PTHR43394:SF1">
    <property type="entry name" value="ATP-BINDING CASSETTE SUB-FAMILY B MEMBER 10, MITOCHONDRIAL"/>
    <property type="match status" value="1"/>
</dbReference>
<dbReference type="CDD" id="cd18550">
    <property type="entry name" value="ABC_6TM_exporter_like"/>
    <property type="match status" value="1"/>
</dbReference>
<dbReference type="Gene3D" id="1.20.1560.10">
    <property type="entry name" value="ABC transporter type 1, transmembrane domain"/>
    <property type="match status" value="1"/>
</dbReference>
<dbReference type="Pfam" id="PF00664">
    <property type="entry name" value="ABC_membrane"/>
    <property type="match status" value="1"/>
</dbReference>
<dbReference type="GO" id="GO:0016887">
    <property type="term" value="F:ATP hydrolysis activity"/>
    <property type="evidence" value="ECO:0007669"/>
    <property type="project" value="InterPro"/>
</dbReference>
<organism evidence="14 15">
    <name type="scientific">Brooklawnia propionicigenes</name>
    <dbReference type="NCBI Taxonomy" id="3041175"/>
    <lineage>
        <taxon>Bacteria</taxon>
        <taxon>Bacillati</taxon>
        <taxon>Actinomycetota</taxon>
        <taxon>Actinomycetes</taxon>
        <taxon>Propionibacteriales</taxon>
        <taxon>Propionibacteriaceae</taxon>
        <taxon>Brooklawnia</taxon>
    </lineage>
</organism>
<dbReference type="PANTHER" id="PTHR43394">
    <property type="entry name" value="ATP-DEPENDENT PERMEASE MDL1, MITOCHONDRIAL"/>
    <property type="match status" value="1"/>
</dbReference>